<feature type="compositionally biased region" description="Low complexity" evidence="4">
    <location>
        <begin position="7"/>
        <end position="21"/>
    </location>
</feature>
<dbReference type="Gene3D" id="3.40.309.10">
    <property type="entry name" value="Aldehyde Dehydrogenase, Chain A, domain 2"/>
    <property type="match status" value="1"/>
</dbReference>
<evidence type="ECO:0000313" key="6">
    <source>
        <dbReference type="EMBL" id="GGH36902.1"/>
    </source>
</evidence>
<dbReference type="InterPro" id="IPR029510">
    <property type="entry name" value="Ald_DH_CS_GLU"/>
</dbReference>
<accession>A0A917IDL4</accession>
<evidence type="ECO:0000259" key="5">
    <source>
        <dbReference type="Pfam" id="PF00171"/>
    </source>
</evidence>
<evidence type="ECO:0000256" key="1">
    <source>
        <dbReference type="ARBA" id="ARBA00023002"/>
    </source>
</evidence>
<dbReference type="InterPro" id="IPR015590">
    <property type="entry name" value="Aldehyde_DH_dom"/>
</dbReference>
<evidence type="ECO:0000256" key="4">
    <source>
        <dbReference type="SAM" id="MobiDB-lite"/>
    </source>
</evidence>
<comment type="caution">
    <text evidence="6">The sequence shown here is derived from an EMBL/GenBank/DDBJ whole genome shotgun (WGS) entry which is preliminary data.</text>
</comment>
<dbReference type="Proteomes" id="UP000657592">
    <property type="component" value="Unassembled WGS sequence"/>
</dbReference>
<keyword evidence="7" id="KW-1185">Reference proteome</keyword>
<gene>
    <name evidence="6" type="ORF">GCM10010921_06360</name>
</gene>
<organism evidence="6 7">
    <name type="scientific">Microbacterium album</name>
    <dbReference type="NCBI Taxonomy" id="2053191"/>
    <lineage>
        <taxon>Bacteria</taxon>
        <taxon>Bacillati</taxon>
        <taxon>Actinomycetota</taxon>
        <taxon>Actinomycetes</taxon>
        <taxon>Micrococcales</taxon>
        <taxon>Microbacteriaceae</taxon>
        <taxon>Microbacterium</taxon>
    </lineage>
</organism>
<dbReference type="GO" id="GO:0016620">
    <property type="term" value="F:oxidoreductase activity, acting on the aldehyde or oxo group of donors, NAD or NADP as acceptor"/>
    <property type="evidence" value="ECO:0007669"/>
    <property type="project" value="InterPro"/>
</dbReference>
<feature type="domain" description="Aldehyde dehydrogenase" evidence="5">
    <location>
        <begin position="52"/>
        <end position="508"/>
    </location>
</feature>
<dbReference type="InterPro" id="IPR016160">
    <property type="entry name" value="Ald_DH_CS_CYS"/>
</dbReference>
<dbReference type="PROSITE" id="PS00070">
    <property type="entry name" value="ALDEHYDE_DEHYDR_CYS"/>
    <property type="match status" value="1"/>
</dbReference>
<evidence type="ECO:0000256" key="3">
    <source>
        <dbReference type="RuleBase" id="RU003345"/>
    </source>
</evidence>
<dbReference type="Gene3D" id="3.40.605.10">
    <property type="entry name" value="Aldehyde Dehydrogenase, Chain A, domain 1"/>
    <property type="match status" value="1"/>
</dbReference>
<dbReference type="InterPro" id="IPR016162">
    <property type="entry name" value="Ald_DH_N"/>
</dbReference>
<comment type="similarity">
    <text evidence="3">Belongs to the aldehyde dehydrogenase family.</text>
</comment>
<dbReference type="InterPro" id="IPR016163">
    <property type="entry name" value="Ald_DH_C"/>
</dbReference>
<dbReference type="AlphaFoldDB" id="A0A917IDL4"/>
<evidence type="ECO:0000256" key="2">
    <source>
        <dbReference type="PROSITE-ProRule" id="PRU10007"/>
    </source>
</evidence>
<dbReference type="Pfam" id="PF00171">
    <property type="entry name" value="Aldedh"/>
    <property type="match status" value="1"/>
</dbReference>
<reference evidence="6" key="2">
    <citation type="submission" date="2020-09" db="EMBL/GenBank/DDBJ databases">
        <authorList>
            <person name="Sun Q."/>
            <person name="Zhou Y."/>
        </authorList>
    </citation>
    <scope>NUCLEOTIDE SEQUENCE</scope>
    <source>
        <strain evidence="6">CGMCC 1.15794</strain>
    </source>
</reference>
<dbReference type="SUPFAM" id="SSF53720">
    <property type="entry name" value="ALDH-like"/>
    <property type="match status" value="1"/>
</dbReference>
<sequence length="522" mass="55101">MTDTENAVVSTDAASGSASDTEVGTAGDASTSAAVRTGLFIGGEERFTQDVLQVADPGKPGVVVGEAAAASEQDVKDAVAAAKAAFPAWAALSAQERAQAMADAIAGIADERDEDAAILSQENGKIRMEAWIDALVFELRWNLALTLADEVEKGKVLEPAPGIPVTTQVTYQPLGVSTIIVPFNWPIAILGASLPHALLAGNTAIVKPPPSAPLATTRVVQRVAAKLPPGVLNVITGRDENMSALIQNTDVAKVCFTGSVNGGKRMMEMASKSLTRVTLELGGNDAAVFAEDAILDDTHLDRLFAAIYDSTGQICMNAKRVYVHRSRLDELVAGLEARLQKVQLGYGLDEDTTMGPLHQPAQKAFVEELIQEAKDAGAEVREYGELPGGELAGGNFLRPAIVIDPDPSLRVVTQEQFGPVIPIIPFDTEEEAVAAANDTWGGLCGSVWTASPETAQRIGSQLVCGYVWINDHGATRLDLRAPFGGMKQSGFGREQGIEGVRAFQDTHSIATLDEEALAQMAH</sequence>
<evidence type="ECO:0000313" key="7">
    <source>
        <dbReference type="Proteomes" id="UP000657592"/>
    </source>
</evidence>
<proteinExistence type="inferred from homology"/>
<dbReference type="EMBL" id="BMJY01000002">
    <property type="protein sequence ID" value="GGH36902.1"/>
    <property type="molecule type" value="Genomic_DNA"/>
</dbReference>
<dbReference type="InterPro" id="IPR016161">
    <property type="entry name" value="Ald_DH/histidinol_DH"/>
</dbReference>
<name>A0A917IDL4_9MICO</name>
<dbReference type="PANTHER" id="PTHR11699">
    <property type="entry name" value="ALDEHYDE DEHYDROGENASE-RELATED"/>
    <property type="match status" value="1"/>
</dbReference>
<reference evidence="6" key="1">
    <citation type="journal article" date="2014" name="Int. J. Syst. Evol. Microbiol.">
        <title>Complete genome sequence of Corynebacterium casei LMG S-19264T (=DSM 44701T), isolated from a smear-ripened cheese.</title>
        <authorList>
            <consortium name="US DOE Joint Genome Institute (JGI-PGF)"/>
            <person name="Walter F."/>
            <person name="Albersmeier A."/>
            <person name="Kalinowski J."/>
            <person name="Ruckert C."/>
        </authorList>
    </citation>
    <scope>NUCLEOTIDE SEQUENCE</scope>
    <source>
        <strain evidence="6">CGMCC 1.15794</strain>
    </source>
</reference>
<feature type="region of interest" description="Disordered" evidence="4">
    <location>
        <begin position="1"/>
        <end position="29"/>
    </location>
</feature>
<keyword evidence="1 3" id="KW-0560">Oxidoreductase</keyword>
<dbReference type="RefSeq" id="WP_188754808.1">
    <property type="nucleotide sequence ID" value="NZ_BMJY01000002.1"/>
</dbReference>
<protein>
    <submittedName>
        <fullName evidence="6">Aldehyde dehydrogenase</fullName>
    </submittedName>
</protein>
<dbReference type="PROSITE" id="PS00687">
    <property type="entry name" value="ALDEHYDE_DEHYDR_GLU"/>
    <property type="match status" value="1"/>
</dbReference>
<feature type="active site" evidence="2">
    <location>
        <position position="280"/>
    </location>
</feature>